<dbReference type="CDD" id="cd00118">
    <property type="entry name" value="LysM"/>
    <property type="match status" value="2"/>
</dbReference>
<dbReference type="InterPro" id="IPR036779">
    <property type="entry name" value="LysM_dom_sf"/>
</dbReference>
<dbReference type="SUPFAM" id="SSF53955">
    <property type="entry name" value="Lysozyme-like"/>
    <property type="match status" value="1"/>
</dbReference>
<dbReference type="CDD" id="cd16894">
    <property type="entry name" value="MltD-like"/>
    <property type="match status" value="1"/>
</dbReference>
<dbReference type="Gene3D" id="3.10.350.10">
    <property type="entry name" value="LysM domain"/>
    <property type="match status" value="2"/>
</dbReference>
<evidence type="ECO:0000256" key="1">
    <source>
        <dbReference type="ARBA" id="ARBA00007734"/>
    </source>
</evidence>
<gene>
    <name evidence="4" type="ORF">SAMN06265379_102284</name>
</gene>
<dbReference type="Pfam" id="PF01464">
    <property type="entry name" value="SLT"/>
    <property type="match status" value="1"/>
</dbReference>
<evidence type="ECO:0000313" key="4">
    <source>
        <dbReference type="EMBL" id="SMO52977.1"/>
    </source>
</evidence>
<dbReference type="AlphaFoldDB" id="A0A521C0L1"/>
<organism evidence="4 5">
    <name type="scientific">Saccharicrinis carchari</name>
    <dbReference type="NCBI Taxonomy" id="1168039"/>
    <lineage>
        <taxon>Bacteria</taxon>
        <taxon>Pseudomonadati</taxon>
        <taxon>Bacteroidota</taxon>
        <taxon>Bacteroidia</taxon>
        <taxon>Marinilabiliales</taxon>
        <taxon>Marinilabiliaceae</taxon>
        <taxon>Saccharicrinis</taxon>
    </lineage>
</organism>
<feature type="signal peptide" evidence="2">
    <location>
        <begin position="1"/>
        <end position="20"/>
    </location>
</feature>
<dbReference type="RefSeq" id="WP_142532582.1">
    <property type="nucleotide sequence ID" value="NZ_FXTB01000002.1"/>
</dbReference>
<keyword evidence="2" id="KW-0732">Signal</keyword>
<dbReference type="OrthoDB" id="9815002at2"/>
<dbReference type="GO" id="GO:0016020">
    <property type="term" value="C:membrane"/>
    <property type="evidence" value="ECO:0007669"/>
    <property type="project" value="InterPro"/>
</dbReference>
<accession>A0A521C0L1</accession>
<evidence type="ECO:0000313" key="5">
    <source>
        <dbReference type="Proteomes" id="UP000319040"/>
    </source>
</evidence>
<feature type="domain" description="LysM" evidence="3">
    <location>
        <begin position="476"/>
        <end position="521"/>
    </location>
</feature>
<feature type="chain" id="PRO_5021724168" evidence="2">
    <location>
        <begin position="21"/>
        <end position="525"/>
    </location>
</feature>
<dbReference type="PROSITE" id="PS51782">
    <property type="entry name" value="LYSM"/>
    <property type="match status" value="2"/>
</dbReference>
<dbReference type="Proteomes" id="UP000319040">
    <property type="component" value="Unassembled WGS sequence"/>
</dbReference>
<dbReference type="InterPro" id="IPR000189">
    <property type="entry name" value="Transglyc_AS"/>
</dbReference>
<evidence type="ECO:0000256" key="2">
    <source>
        <dbReference type="SAM" id="SignalP"/>
    </source>
</evidence>
<dbReference type="GO" id="GO:0008932">
    <property type="term" value="F:lytic endotransglycosylase activity"/>
    <property type="evidence" value="ECO:0007669"/>
    <property type="project" value="TreeGrafter"/>
</dbReference>
<feature type="domain" description="LysM" evidence="3">
    <location>
        <begin position="382"/>
        <end position="425"/>
    </location>
</feature>
<dbReference type="InterPro" id="IPR023346">
    <property type="entry name" value="Lysozyme-like_dom_sf"/>
</dbReference>
<name>A0A521C0L1_SACCC</name>
<dbReference type="SMART" id="SM00257">
    <property type="entry name" value="LysM"/>
    <property type="match status" value="2"/>
</dbReference>
<dbReference type="EMBL" id="FXTB01000002">
    <property type="protein sequence ID" value="SMO52977.1"/>
    <property type="molecule type" value="Genomic_DNA"/>
</dbReference>
<proteinExistence type="inferred from homology"/>
<sequence>MFRFLTIGAVAVLLTNTLGAQQTVIKDSLTVIADTLQQDSVVLDSDVEKGFFTENLDTVKVDAKVEEEIMPLSFPKDLPDSVYIQRLQAIESPLEFPFNKKVKAYIELYTQRKRGQVEVMLGLSDYYFPMFEEALDAANLPLELKYLPIIESALNPRAFSRAGASGLWQFMYGTGRMYGLKLDSYVDDRRDPLKSTQAAVKFLQDLYNIYGDWYLVIAAYNCGPGNVNKAIYRSGGKRDFWQIYYRLPRETRGYVPAFIAAAYTMNYYKEHRITPKPAKLNEATDTLMISDLLHFNQIAAVTGLSVEKLRALNPQYRRDIIPAKKNTYSLRLPFDATEKFIALEDSIFGYQREKYFVSNRLVVSPESSYNVPVSAPKNKAKVYYTVKSGDAVGLIAEWFNVYSSDLRYWNNIRRNLIKVGQKLVIYVPKDKVEHYKKINSMSYAQKQAGKGKTITASAASNKSQQNSSEFKANEYTYYTVRRGDNLWTIAKRYPGISNQNIMEFNNLTDASKIKPGQRLKIPRKG</sequence>
<dbReference type="SUPFAM" id="SSF54106">
    <property type="entry name" value="LysM domain"/>
    <property type="match status" value="2"/>
</dbReference>
<dbReference type="Pfam" id="PF01476">
    <property type="entry name" value="LysM"/>
    <property type="match status" value="2"/>
</dbReference>
<dbReference type="Gene3D" id="1.10.530.10">
    <property type="match status" value="1"/>
</dbReference>
<dbReference type="InterPro" id="IPR018392">
    <property type="entry name" value="LysM"/>
</dbReference>
<evidence type="ECO:0000259" key="3">
    <source>
        <dbReference type="PROSITE" id="PS51782"/>
    </source>
</evidence>
<keyword evidence="5" id="KW-1185">Reference proteome</keyword>
<reference evidence="4 5" key="1">
    <citation type="submission" date="2017-05" db="EMBL/GenBank/DDBJ databases">
        <authorList>
            <person name="Varghese N."/>
            <person name="Submissions S."/>
        </authorList>
    </citation>
    <scope>NUCLEOTIDE SEQUENCE [LARGE SCALE GENOMIC DNA]</scope>
    <source>
        <strain evidence="4 5">DSM 27040</strain>
    </source>
</reference>
<dbReference type="PANTHER" id="PTHR33734:SF22">
    <property type="entry name" value="MEMBRANE-BOUND LYTIC MUREIN TRANSGLYCOSYLASE D"/>
    <property type="match status" value="1"/>
</dbReference>
<dbReference type="GO" id="GO:0000270">
    <property type="term" value="P:peptidoglycan metabolic process"/>
    <property type="evidence" value="ECO:0007669"/>
    <property type="project" value="InterPro"/>
</dbReference>
<dbReference type="PROSITE" id="PS00922">
    <property type="entry name" value="TRANSGLYCOSYLASE"/>
    <property type="match status" value="1"/>
</dbReference>
<comment type="similarity">
    <text evidence="1">Belongs to the transglycosylase Slt family.</text>
</comment>
<dbReference type="InterPro" id="IPR008258">
    <property type="entry name" value="Transglycosylase_SLT_dom_1"/>
</dbReference>
<dbReference type="PANTHER" id="PTHR33734">
    <property type="entry name" value="LYSM DOMAIN-CONTAINING GPI-ANCHORED PROTEIN 2"/>
    <property type="match status" value="1"/>
</dbReference>
<protein>
    <submittedName>
        <fullName evidence="4">Membrane-bound lytic murein transglycosylase D</fullName>
    </submittedName>
</protein>